<protein>
    <submittedName>
        <fullName evidence="2">Uncharacterized protein</fullName>
    </submittedName>
</protein>
<reference evidence="2" key="1">
    <citation type="submission" date="2021-03" db="EMBL/GenBank/DDBJ databases">
        <title>Draft genome sequence of rust myrtle Austropuccinia psidii MF-1, a brazilian biotype.</title>
        <authorList>
            <person name="Quecine M.C."/>
            <person name="Pachon D.M.R."/>
            <person name="Bonatelli M.L."/>
            <person name="Correr F.H."/>
            <person name="Franceschini L.M."/>
            <person name="Leite T.F."/>
            <person name="Margarido G.R.A."/>
            <person name="Almeida C.A."/>
            <person name="Ferrarezi J.A."/>
            <person name="Labate C.A."/>
        </authorList>
    </citation>
    <scope>NUCLEOTIDE SEQUENCE</scope>
    <source>
        <strain evidence="2">MF-1</strain>
    </source>
</reference>
<evidence type="ECO:0000313" key="3">
    <source>
        <dbReference type="Proteomes" id="UP000765509"/>
    </source>
</evidence>
<evidence type="ECO:0000313" key="2">
    <source>
        <dbReference type="EMBL" id="MBW0568025.1"/>
    </source>
</evidence>
<evidence type="ECO:0000256" key="1">
    <source>
        <dbReference type="SAM" id="MobiDB-lite"/>
    </source>
</evidence>
<keyword evidence="3" id="KW-1185">Reference proteome</keyword>
<organism evidence="2 3">
    <name type="scientific">Austropuccinia psidii MF-1</name>
    <dbReference type="NCBI Taxonomy" id="1389203"/>
    <lineage>
        <taxon>Eukaryota</taxon>
        <taxon>Fungi</taxon>
        <taxon>Dikarya</taxon>
        <taxon>Basidiomycota</taxon>
        <taxon>Pucciniomycotina</taxon>
        <taxon>Pucciniomycetes</taxon>
        <taxon>Pucciniales</taxon>
        <taxon>Sphaerophragmiaceae</taxon>
        <taxon>Austropuccinia</taxon>
    </lineage>
</organism>
<feature type="compositionally biased region" description="Basic residues" evidence="1">
    <location>
        <begin position="196"/>
        <end position="209"/>
    </location>
</feature>
<feature type="region of interest" description="Disordered" evidence="1">
    <location>
        <begin position="194"/>
        <end position="227"/>
    </location>
</feature>
<gene>
    <name evidence="2" type="ORF">O181_107740</name>
</gene>
<name>A0A9Q3PNY2_9BASI</name>
<sequence length="240" mass="27726">MTPSTIEINYSIQSNGSGPGYSSHKSKGKDCQPRGEAQMEDARTSTSSQRLECTFNTLIESPEAVITSIPVVRPEPFPTGNNRNIPFSVQELVYGGKQQEWELLPSLWIGTMNSYLQVRKFMIPEKTEVLLRGWTPMSWKGKVQQIKAWLNNKACCQRTRRNWPKERTTAQWKLPKPPQAKVCLNKCQKKECKPQRAIRRSSKRKRARKSPSGTSLTHRTTEFSRKRRQPWTMCSIWQEL</sequence>
<feature type="region of interest" description="Disordered" evidence="1">
    <location>
        <begin position="10"/>
        <end position="48"/>
    </location>
</feature>
<proteinExistence type="predicted"/>
<comment type="caution">
    <text evidence="2">The sequence shown here is derived from an EMBL/GenBank/DDBJ whole genome shotgun (WGS) entry which is preliminary data.</text>
</comment>
<accession>A0A9Q3PNY2</accession>
<dbReference type="EMBL" id="AVOT02081860">
    <property type="protein sequence ID" value="MBW0568025.1"/>
    <property type="molecule type" value="Genomic_DNA"/>
</dbReference>
<dbReference type="AlphaFoldDB" id="A0A9Q3PNY2"/>
<dbReference type="Proteomes" id="UP000765509">
    <property type="component" value="Unassembled WGS sequence"/>
</dbReference>